<dbReference type="PANTHER" id="PTHR30460">
    <property type="entry name" value="MODERATE CONDUCTANCE MECHANOSENSITIVE CHANNEL YBIO"/>
    <property type="match status" value="1"/>
</dbReference>
<dbReference type="InterPro" id="IPR010920">
    <property type="entry name" value="LSM_dom_sf"/>
</dbReference>
<dbReference type="InterPro" id="IPR011014">
    <property type="entry name" value="MscS_channel_TM-2"/>
</dbReference>
<dbReference type="KEGG" id="sbil:SANBI_002420"/>
<dbReference type="FunFam" id="2.30.30.60:FF:000001">
    <property type="entry name" value="MscS Mechanosensitive ion channel"/>
    <property type="match status" value="1"/>
</dbReference>
<evidence type="ECO:0000256" key="3">
    <source>
        <dbReference type="ARBA" id="ARBA00022475"/>
    </source>
</evidence>
<feature type="domain" description="Mechanosensitive ion channel MscS C-terminal" evidence="9">
    <location>
        <begin position="226"/>
        <end position="312"/>
    </location>
</feature>
<evidence type="ECO:0000259" key="8">
    <source>
        <dbReference type="Pfam" id="PF00924"/>
    </source>
</evidence>
<evidence type="ECO:0000256" key="1">
    <source>
        <dbReference type="ARBA" id="ARBA00004651"/>
    </source>
</evidence>
<comment type="subcellular location">
    <subcellularLocation>
        <location evidence="1">Cell membrane</location>
        <topology evidence="1">Multi-pass membrane protein</topology>
    </subcellularLocation>
</comment>
<feature type="domain" description="Mechanosensitive ion channel transmembrane helices 2/3" evidence="10">
    <location>
        <begin position="117"/>
        <end position="154"/>
    </location>
</feature>
<dbReference type="InterPro" id="IPR011066">
    <property type="entry name" value="MscS_channel_C_sf"/>
</dbReference>
<dbReference type="GO" id="GO:0008381">
    <property type="term" value="F:mechanosensitive monoatomic ion channel activity"/>
    <property type="evidence" value="ECO:0007669"/>
    <property type="project" value="InterPro"/>
</dbReference>
<dbReference type="Pfam" id="PF21088">
    <property type="entry name" value="MS_channel_1st"/>
    <property type="match status" value="1"/>
</dbReference>
<dbReference type="SUPFAM" id="SSF50182">
    <property type="entry name" value="Sm-like ribonucleoproteins"/>
    <property type="match status" value="1"/>
</dbReference>
<keyword evidence="6 7" id="KW-0472">Membrane</keyword>
<evidence type="ECO:0000256" key="4">
    <source>
        <dbReference type="ARBA" id="ARBA00022692"/>
    </source>
</evidence>
<keyword evidence="3" id="KW-1003">Cell membrane</keyword>
<gene>
    <name evidence="11" type="ORF">SANBI_002420</name>
</gene>
<dbReference type="PANTHER" id="PTHR30460:SF0">
    <property type="entry name" value="MODERATE CONDUCTANCE MECHANOSENSITIVE CHANNEL YBIO"/>
    <property type="match status" value="1"/>
</dbReference>
<dbReference type="InterPro" id="IPR045276">
    <property type="entry name" value="YbiO_bact"/>
</dbReference>
<feature type="transmembrane region" description="Helical" evidence="7">
    <location>
        <begin position="39"/>
        <end position="55"/>
    </location>
</feature>
<evidence type="ECO:0000313" key="11">
    <source>
        <dbReference type="EMBL" id="WPF81149.1"/>
    </source>
</evidence>
<organism evidence="11 12">
    <name type="scientific">Sanguibacter biliveldensis</name>
    <dbReference type="NCBI Taxonomy" id="3030830"/>
    <lineage>
        <taxon>Bacteria</taxon>
        <taxon>Bacillati</taxon>
        <taxon>Actinomycetota</taxon>
        <taxon>Actinomycetes</taxon>
        <taxon>Micrococcales</taxon>
        <taxon>Sanguibacteraceae</taxon>
        <taxon>Sanguibacter</taxon>
    </lineage>
</organism>
<dbReference type="SUPFAM" id="SSF82861">
    <property type="entry name" value="Mechanosensitive channel protein MscS (YggB), transmembrane region"/>
    <property type="match status" value="1"/>
</dbReference>
<dbReference type="Gene3D" id="1.10.287.1260">
    <property type="match status" value="1"/>
</dbReference>
<dbReference type="InterPro" id="IPR049142">
    <property type="entry name" value="MS_channel_1st"/>
</dbReference>
<evidence type="ECO:0000256" key="6">
    <source>
        <dbReference type="ARBA" id="ARBA00023136"/>
    </source>
</evidence>
<evidence type="ECO:0000259" key="10">
    <source>
        <dbReference type="Pfam" id="PF21088"/>
    </source>
</evidence>
<dbReference type="InterPro" id="IPR006685">
    <property type="entry name" value="MscS_channel_2nd"/>
</dbReference>
<dbReference type="Proteomes" id="UP001304340">
    <property type="component" value="Chromosome"/>
</dbReference>
<dbReference type="InterPro" id="IPR049278">
    <property type="entry name" value="MS_channel_C"/>
</dbReference>
<evidence type="ECO:0000259" key="9">
    <source>
        <dbReference type="Pfam" id="PF21082"/>
    </source>
</evidence>
<sequence>MVLFSTFSTFGTVSAAAGTEPFDASSLSSWGDWFVGTPLRLVLTALVGLVVLVLLRRMIKSVTDHLASGSLMDRRGLRNLAATGVGTAVLQTNPLAAARRAQRARTIGSVLRSTATLVVGAIVVLMMLDEVGVNIMPLVASAGVAGVALGFGAQSLVKDFLSGMFMLFEDQYGVGDTITVGDVSGTVEAVALRITKVRDSSGTLWYVRNGEILRVGNRTQGWARATVEVGLAVDADLEQARAALTRAGARLTADPVLSTYLQETPRVVGIETLSAAGVTLNIEVRTNPSMQWDVARALREAVRTELSEAGLALAAE</sequence>
<protein>
    <submittedName>
        <fullName evidence="11">Mechanosensitive ion channel family protein</fullName>
    </submittedName>
</protein>
<dbReference type="RefSeq" id="WP_319155342.1">
    <property type="nucleotide sequence ID" value="NZ_CP138359.1"/>
</dbReference>
<evidence type="ECO:0000256" key="2">
    <source>
        <dbReference type="ARBA" id="ARBA00008017"/>
    </source>
</evidence>
<evidence type="ECO:0000313" key="12">
    <source>
        <dbReference type="Proteomes" id="UP001304340"/>
    </source>
</evidence>
<reference evidence="12" key="1">
    <citation type="submission" date="2023-11" db="EMBL/GenBank/DDBJ databases">
        <authorList>
            <person name="Helweg L.P."/>
            <person name="Kiel A."/>
            <person name="Hitz F."/>
            <person name="Ruckert-Reed C."/>
            <person name="Busche T."/>
            <person name="Kaltschmidt B."/>
            <person name="Kaltschmidt C."/>
        </authorList>
    </citation>
    <scope>NUCLEOTIDE SEQUENCE [LARGE SCALE GENOMIC DNA]</scope>
    <source>
        <strain evidence="12">4.1</strain>
    </source>
</reference>
<evidence type="ECO:0000256" key="7">
    <source>
        <dbReference type="SAM" id="Phobius"/>
    </source>
</evidence>
<comment type="similarity">
    <text evidence="2">Belongs to the MscS (TC 1.A.23) family.</text>
</comment>
<dbReference type="GO" id="GO:0005886">
    <property type="term" value="C:plasma membrane"/>
    <property type="evidence" value="ECO:0007669"/>
    <property type="project" value="UniProtKB-SubCell"/>
</dbReference>
<keyword evidence="4 7" id="KW-0812">Transmembrane</keyword>
<dbReference type="Pfam" id="PF21082">
    <property type="entry name" value="MS_channel_3rd"/>
    <property type="match status" value="1"/>
</dbReference>
<dbReference type="Gene3D" id="2.30.30.60">
    <property type="match status" value="1"/>
</dbReference>
<name>A0AAF0Z5R2_9MICO</name>
<feature type="transmembrane region" description="Helical" evidence="7">
    <location>
        <begin position="134"/>
        <end position="157"/>
    </location>
</feature>
<evidence type="ECO:0000256" key="5">
    <source>
        <dbReference type="ARBA" id="ARBA00022989"/>
    </source>
</evidence>
<feature type="domain" description="Mechanosensitive ion channel MscS" evidence="8">
    <location>
        <begin position="156"/>
        <end position="216"/>
    </location>
</feature>
<dbReference type="InterPro" id="IPR023408">
    <property type="entry name" value="MscS_beta-dom_sf"/>
</dbReference>
<dbReference type="EMBL" id="CP138359">
    <property type="protein sequence ID" value="WPF81149.1"/>
    <property type="molecule type" value="Genomic_DNA"/>
</dbReference>
<dbReference type="AlphaFoldDB" id="A0AAF0Z5R2"/>
<dbReference type="Pfam" id="PF00924">
    <property type="entry name" value="MS_channel_2nd"/>
    <property type="match status" value="1"/>
</dbReference>
<feature type="transmembrane region" description="Helical" evidence="7">
    <location>
        <begin position="109"/>
        <end position="128"/>
    </location>
</feature>
<keyword evidence="5 7" id="KW-1133">Transmembrane helix</keyword>
<accession>A0AAF0Z5R2</accession>
<keyword evidence="12" id="KW-1185">Reference proteome</keyword>
<dbReference type="SUPFAM" id="SSF82689">
    <property type="entry name" value="Mechanosensitive channel protein MscS (YggB), C-terminal domain"/>
    <property type="match status" value="1"/>
</dbReference>
<dbReference type="Gene3D" id="3.30.70.100">
    <property type="match status" value="1"/>
</dbReference>
<proteinExistence type="inferred from homology"/>